<organism evidence="1 2">
    <name type="scientific">Elizabethkingia meningoseptica</name>
    <name type="common">Chryseobacterium meningosepticum</name>
    <dbReference type="NCBI Taxonomy" id="238"/>
    <lineage>
        <taxon>Bacteria</taxon>
        <taxon>Pseudomonadati</taxon>
        <taxon>Bacteroidota</taxon>
        <taxon>Flavobacteriia</taxon>
        <taxon>Flavobacteriales</taxon>
        <taxon>Weeksellaceae</taxon>
        <taxon>Elizabethkingia</taxon>
    </lineage>
</organism>
<dbReference type="SUPFAM" id="SSF53795">
    <property type="entry name" value="PEP carboxykinase-like"/>
    <property type="match status" value="1"/>
</dbReference>
<dbReference type="STRING" id="238.BBD35_08595"/>
<dbReference type="Gene3D" id="3.40.50.300">
    <property type="entry name" value="P-loop containing nucleotide triphosphate hydrolases"/>
    <property type="match status" value="1"/>
</dbReference>
<keyword evidence="2" id="KW-1185">Reference proteome</keyword>
<evidence type="ECO:0000313" key="1">
    <source>
        <dbReference type="EMBL" id="OOH93759.1"/>
    </source>
</evidence>
<dbReference type="EMBL" id="MPOG01000016">
    <property type="protein sequence ID" value="OOH93759.1"/>
    <property type="molecule type" value="Genomic_DNA"/>
</dbReference>
<reference evidence="1 2" key="1">
    <citation type="submission" date="2016-11" db="EMBL/GenBank/DDBJ databases">
        <title>Genome sequence and comparative genomic analysis of clinical strain Elizabethkingia meningoseptica 61421 PRCM.</title>
        <authorList>
            <person name="Wang M."/>
            <person name="Hu S."/>
            <person name="Cao L."/>
            <person name="Jiang T."/>
            <person name="Zhou Y."/>
            <person name="Ming D."/>
        </authorList>
    </citation>
    <scope>NUCLEOTIDE SEQUENCE [LARGE SCALE GENOMIC DNA]</scope>
    <source>
        <strain evidence="1 2">61421 PRCM</strain>
    </source>
</reference>
<dbReference type="eggNOG" id="ENOG502ZDY4">
    <property type="taxonomic scope" value="Bacteria"/>
</dbReference>
<gene>
    <name evidence="1" type="ORF">BMF97_15145</name>
</gene>
<dbReference type="InterPro" id="IPR027417">
    <property type="entry name" value="P-loop_NTPase"/>
</dbReference>
<dbReference type="OrthoDB" id="384098at2"/>
<evidence type="ECO:0008006" key="3">
    <source>
        <dbReference type="Google" id="ProtNLM"/>
    </source>
</evidence>
<dbReference type="RefSeq" id="WP_070904242.1">
    <property type="nucleotide sequence ID" value="NZ_CP016378.1"/>
</dbReference>
<sequence>MQNDEIKNKENLKPVYFQIAGHLMELLLPFQAEVSSYLPSFVNFITDNPKEKPSIRIRIDTETFPDQEVETKLLSDISIVWGDRFRFEESSENYITSVQNESHNKDWKMYSTKDFSESVVYAVEEELYTTSILSWLLMVAFGQAMLCYKTVLFHASVVEQEGNGYGFLGKSGTGKSTHSRLWLEHLSGVTLLNDDNPAVRIVENGEVMIFGTPWSGKTHCYINKGVPLKGLVRLNQAPENQWTNVSGKEALLSVLPSCTAIRWNRGLFDQMLNSLERIIAEVKIGKLSCLPNKEAAVLCSSELIKNNKL</sequence>
<evidence type="ECO:0000313" key="2">
    <source>
        <dbReference type="Proteomes" id="UP000188947"/>
    </source>
</evidence>
<comment type="caution">
    <text evidence="1">The sequence shown here is derived from an EMBL/GenBank/DDBJ whole genome shotgun (WGS) entry which is preliminary data.</text>
</comment>
<dbReference type="AlphaFoldDB" id="A0A1T3IYP3"/>
<protein>
    <recommendedName>
        <fullName evidence="3">Phosphoenolpyruvate carboxykinase</fullName>
    </recommendedName>
</protein>
<accession>A0A1T3IYP3</accession>
<dbReference type="Proteomes" id="UP000188947">
    <property type="component" value="Unassembled WGS sequence"/>
</dbReference>
<name>A0A1T3IYP3_ELIME</name>
<proteinExistence type="predicted"/>